<gene>
    <name evidence="2" type="ORF">BRADI_2g06365v3</name>
</gene>
<name>A0A2K2D781_BRADI</name>
<accession>A0A2K2D781</accession>
<evidence type="ECO:0000313" key="4">
    <source>
        <dbReference type="Proteomes" id="UP000008810"/>
    </source>
</evidence>
<evidence type="ECO:0000256" key="1">
    <source>
        <dbReference type="SAM" id="MobiDB-lite"/>
    </source>
</evidence>
<feature type="region of interest" description="Disordered" evidence="1">
    <location>
        <begin position="1"/>
        <end position="59"/>
    </location>
</feature>
<reference evidence="3" key="3">
    <citation type="submission" date="2018-08" db="UniProtKB">
        <authorList>
            <consortium name="EnsemblPlants"/>
        </authorList>
    </citation>
    <scope>IDENTIFICATION</scope>
    <source>
        <strain evidence="3">cv. Bd21</strain>
    </source>
</reference>
<dbReference type="AlphaFoldDB" id="A0A2K2D781"/>
<evidence type="ECO:0000313" key="2">
    <source>
        <dbReference type="EMBL" id="PNT70130.1"/>
    </source>
</evidence>
<sequence length="88" mass="9853">MEAHVEPTRMNRIGSRRPDRRTQGSVPCARYGGAHQEDRFTNELDGEGAGRAGPSTSTTYTRKKVRFVEVCRTKTEGSGSLRQRQATR</sequence>
<reference evidence="2" key="2">
    <citation type="submission" date="2017-06" db="EMBL/GenBank/DDBJ databases">
        <title>WGS assembly of Brachypodium distachyon.</title>
        <authorList>
            <consortium name="The International Brachypodium Initiative"/>
            <person name="Lucas S."/>
            <person name="Harmon-Smith M."/>
            <person name="Lail K."/>
            <person name="Tice H."/>
            <person name="Grimwood J."/>
            <person name="Bruce D."/>
            <person name="Barry K."/>
            <person name="Shu S."/>
            <person name="Lindquist E."/>
            <person name="Wang M."/>
            <person name="Pitluck S."/>
            <person name="Vogel J.P."/>
            <person name="Garvin D.F."/>
            <person name="Mockler T.C."/>
            <person name="Schmutz J."/>
            <person name="Rokhsar D."/>
            <person name="Bevan M.W."/>
        </authorList>
    </citation>
    <scope>NUCLEOTIDE SEQUENCE</scope>
    <source>
        <strain evidence="2">Bd21</strain>
    </source>
</reference>
<dbReference type="InParanoid" id="A0A2K2D781"/>
<dbReference type="EMBL" id="CM000881">
    <property type="protein sequence ID" value="PNT70130.1"/>
    <property type="molecule type" value="Genomic_DNA"/>
</dbReference>
<keyword evidence="4" id="KW-1185">Reference proteome</keyword>
<evidence type="ECO:0000313" key="3">
    <source>
        <dbReference type="EnsemblPlants" id="PNT70130"/>
    </source>
</evidence>
<proteinExistence type="predicted"/>
<dbReference type="Gramene" id="PNT70130">
    <property type="protein sequence ID" value="PNT70130"/>
    <property type="gene ID" value="BRADI_2g06365v3"/>
</dbReference>
<dbReference type="Proteomes" id="UP000008810">
    <property type="component" value="Chromosome 2"/>
</dbReference>
<organism evidence="2">
    <name type="scientific">Brachypodium distachyon</name>
    <name type="common">Purple false brome</name>
    <name type="synonym">Trachynia distachya</name>
    <dbReference type="NCBI Taxonomy" id="15368"/>
    <lineage>
        <taxon>Eukaryota</taxon>
        <taxon>Viridiplantae</taxon>
        <taxon>Streptophyta</taxon>
        <taxon>Embryophyta</taxon>
        <taxon>Tracheophyta</taxon>
        <taxon>Spermatophyta</taxon>
        <taxon>Magnoliopsida</taxon>
        <taxon>Liliopsida</taxon>
        <taxon>Poales</taxon>
        <taxon>Poaceae</taxon>
        <taxon>BOP clade</taxon>
        <taxon>Pooideae</taxon>
        <taxon>Stipodae</taxon>
        <taxon>Brachypodieae</taxon>
        <taxon>Brachypodium</taxon>
    </lineage>
</organism>
<protein>
    <submittedName>
        <fullName evidence="2 3">Uncharacterized protein</fullName>
    </submittedName>
</protein>
<reference evidence="2 3" key="1">
    <citation type="journal article" date="2010" name="Nature">
        <title>Genome sequencing and analysis of the model grass Brachypodium distachyon.</title>
        <authorList>
            <consortium name="International Brachypodium Initiative"/>
        </authorList>
    </citation>
    <scope>NUCLEOTIDE SEQUENCE [LARGE SCALE GENOMIC DNA]</scope>
    <source>
        <strain evidence="2 3">Bd21</strain>
    </source>
</reference>
<dbReference type="EnsemblPlants" id="PNT70130">
    <property type="protein sequence ID" value="PNT70130"/>
    <property type="gene ID" value="BRADI_2g06365v3"/>
</dbReference>